<name>A0A9N9RKV9_9DIPT</name>
<evidence type="ECO:0000313" key="11">
    <source>
        <dbReference type="EMBL" id="CAG9798638.1"/>
    </source>
</evidence>
<evidence type="ECO:0000256" key="4">
    <source>
        <dbReference type="ARBA" id="ARBA00022771"/>
    </source>
</evidence>
<keyword evidence="5" id="KW-0862">Zinc</keyword>
<keyword evidence="7" id="KW-0539">Nucleus</keyword>
<evidence type="ECO:0000313" key="12">
    <source>
        <dbReference type="Proteomes" id="UP001153620"/>
    </source>
</evidence>
<dbReference type="GO" id="GO:0000978">
    <property type="term" value="F:RNA polymerase II cis-regulatory region sequence-specific DNA binding"/>
    <property type="evidence" value="ECO:0007669"/>
    <property type="project" value="TreeGrafter"/>
</dbReference>
<dbReference type="EMBL" id="OU895877">
    <property type="protein sequence ID" value="CAG9798638.1"/>
    <property type="molecule type" value="Genomic_DNA"/>
</dbReference>
<protein>
    <recommendedName>
        <fullName evidence="10">C2H2-type domain-containing protein</fullName>
    </recommendedName>
</protein>
<evidence type="ECO:0000256" key="2">
    <source>
        <dbReference type="ARBA" id="ARBA00022723"/>
    </source>
</evidence>
<dbReference type="Proteomes" id="UP001153620">
    <property type="component" value="Chromosome 1"/>
</dbReference>
<proteinExistence type="inferred from homology"/>
<organism evidence="11 12">
    <name type="scientific">Chironomus riparius</name>
    <dbReference type="NCBI Taxonomy" id="315576"/>
    <lineage>
        <taxon>Eukaryota</taxon>
        <taxon>Metazoa</taxon>
        <taxon>Ecdysozoa</taxon>
        <taxon>Arthropoda</taxon>
        <taxon>Hexapoda</taxon>
        <taxon>Insecta</taxon>
        <taxon>Pterygota</taxon>
        <taxon>Neoptera</taxon>
        <taxon>Endopterygota</taxon>
        <taxon>Diptera</taxon>
        <taxon>Nematocera</taxon>
        <taxon>Chironomoidea</taxon>
        <taxon>Chironomidae</taxon>
        <taxon>Chironominae</taxon>
        <taxon>Chironomus</taxon>
    </lineage>
</organism>
<dbReference type="GO" id="GO:0000981">
    <property type="term" value="F:DNA-binding transcription factor activity, RNA polymerase II-specific"/>
    <property type="evidence" value="ECO:0007669"/>
    <property type="project" value="TreeGrafter"/>
</dbReference>
<keyword evidence="2" id="KW-0479">Metal-binding</keyword>
<comment type="subcellular location">
    <subcellularLocation>
        <location evidence="1">Nucleus</location>
    </subcellularLocation>
</comment>
<evidence type="ECO:0000256" key="3">
    <source>
        <dbReference type="ARBA" id="ARBA00022737"/>
    </source>
</evidence>
<dbReference type="InterPro" id="IPR013087">
    <property type="entry name" value="Znf_C2H2_type"/>
</dbReference>
<dbReference type="PROSITE" id="PS00028">
    <property type="entry name" value="ZINC_FINGER_C2H2_1"/>
    <property type="match status" value="4"/>
</dbReference>
<dbReference type="Pfam" id="PF00096">
    <property type="entry name" value="zf-C2H2"/>
    <property type="match status" value="1"/>
</dbReference>
<dbReference type="InterPro" id="IPR050527">
    <property type="entry name" value="Snail/Krueppel_Znf"/>
</dbReference>
<reference evidence="11" key="2">
    <citation type="submission" date="2022-10" db="EMBL/GenBank/DDBJ databases">
        <authorList>
            <consortium name="ENA_rothamsted_submissions"/>
            <consortium name="culmorum"/>
            <person name="King R."/>
        </authorList>
    </citation>
    <scope>NUCLEOTIDE SEQUENCE</scope>
</reference>
<comment type="similarity">
    <text evidence="8">Belongs to the snail C2H2-type zinc-finger protein family.</text>
</comment>
<evidence type="ECO:0000256" key="1">
    <source>
        <dbReference type="ARBA" id="ARBA00004123"/>
    </source>
</evidence>
<gene>
    <name evidence="11" type="ORF">CHIRRI_LOCUS1620</name>
</gene>
<evidence type="ECO:0000256" key="6">
    <source>
        <dbReference type="ARBA" id="ARBA00023125"/>
    </source>
</evidence>
<dbReference type="PANTHER" id="PTHR24388">
    <property type="entry name" value="ZINC FINGER PROTEIN"/>
    <property type="match status" value="1"/>
</dbReference>
<dbReference type="OrthoDB" id="8117402at2759"/>
<dbReference type="SMART" id="SM00355">
    <property type="entry name" value="ZnF_C2H2"/>
    <property type="match status" value="4"/>
</dbReference>
<dbReference type="PANTHER" id="PTHR24388:SF54">
    <property type="entry name" value="PROTEIN ESCARGOT"/>
    <property type="match status" value="1"/>
</dbReference>
<accession>A0A9N9RKV9</accession>
<evidence type="ECO:0000256" key="9">
    <source>
        <dbReference type="PROSITE-ProRule" id="PRU00042"/>
    </source>
</evidence>
<feature type="domain" description="C2H2-type" evidence="10">
    <location>
        <begin position="148"/>
        <end position="171"/>
    </location>
</feature>
<sequence>MNFQFDLEFNRANIAQSNLNIIQDCYWNTKTQELKMKLRSHKIIKTKQETLEQSFEKIKIKSETENEGITDVSCEIIEPKPAEDLKNPRKKEPDDDETFGMIAIRDIHNLKGSIEAEDLAQFIGEQDKTTIIIDDEISDNEDCEIVRFPCNICRRSFLTEKDLDLHRRRHSWPFVCKTCRKRFERAKFLRTHQQIKHELPKIHACPTCGKKFTTTSAMNDHKKSHDKNQTKAFNCEVCKFACNAKKSFKKHKKRHQKVKLEPKTELVDVKIEPKTELIDVKTEPKVFLFGGFKIGMDS</sequence>
<dbReference type="PROSITE" id="PS50157">
    <property type="entry name" value="ZINC_FINGER_C2H2_2"/>
    <property type="match status" value="3"/>
</dbReference>
<keyword evidence="4 9" id="KW-0863">Zinc-finger</keyword>
<dbReference type="Gene3D" id="3.30.160.60">
    <property type="entry name" value="Classic Zinc Finger"/>
    <property type="match status" value="2"/>
</dbReference>
<feature type="domain" description="C2H2-type" evidence="10">
    <location>
        <begin position="203"/>
        <end position="230"/>
    </location>
</feature>
<dbReference type="Pfam" id="PF13912">
    <property type="entry name" value="zf-C2H2_6"/>
    <property type="match status" value="2"/>
</dbReference>
<dbReference type="InterPro" id="IPR036236">
    <property type="entry name" value="Znf_C2H2_sf"/>
</dbReference>
<evidence type="ECO:0000259" key="10">
    <source>
        <dbReference type="PROSITE" id="PS50157"/>
    </source>
</evidence>
<dbReference type="AlphaFoldDB" id="A0A9N9RKV9"/>
<reference evidence="11" key="1">
    <citation type="submission" date="2022-01" db="EMBL/GenBank/DDBJ databases">
        <authorList>
            <person name="King R."/>
        </authorList>
    </citation>
    <scope>NUCLEOTIDE SEQUENCE</scope>
</reference>
<feature type="domain" description="C2H2-type" evidence="10">
    <location>
        <begin position="174"/>
        <end position="202"/>
    </location>
</feature>
<evidence type="ECO:0000256" key="8">
    <source>
        <dbReference type="ARBA" id="ARBA00037948"/>
    </source>
</evidence>
<evidence type="ECO:0000256" key="5">
    <source>
        <dbReference type="ARBA" id="ARBA00022833"/>
    </source>
</evidence>
<dbReference type="GO" id="GO:0008270">
    <property type="term" value="F:zinc ion binding"/>
    <property type="evidence" value="ECO:0007669"/>
    <property type="project" value="UniProtKB-KW"/>
</dbReference>
<dbReference type="SUPFAM" id="SSF57667">
    <property type="entry name" value="beta-beta-alpha zinc fingers"/>
    <property type="match status" value="2"/>
</dbReference>
<dbReference type="GO" id="GO:0005634">
    <property type="term" value="C:nucleus"/>
    <property type="evidence" value="ECO:0007669"/>
    <property type="project" value="UniProtKB-SubCell"/>
</dbReference>
<keyword evidence="12" id="KW-1185">Reference proteome</keyword>
<keyword evidence="3" id="KW-0677">Repeat</keyword>
<evidence type="ECO:0000256" key="7">
    <source>
        <dbReference type="ARBA" id="ARBA00023242"/>
    </source>
</evidence>
<keyword evidence="6" id="KW-0238">DNA-binding</keyword>